<organism evidence="2">
    <name type="scientific">viral metagenome</name>
    <dbReference type="NCBI Taxonomy" id="1070528"/>
    <lineage>
        <taxon>unclassified sequences</taxon>
        <taxon>metagenomes</taxon>
        <taxon>organismal metagenomes</taxon>
    </lineage>
</organism>
<feature type="region of interest" description="Disordered" evidence="1">
    <location>
        <begin position="1"/>
        <end position="51"/>
    </location>
</feature>
<dbReference type="EMBL" id="MN739673">
    <property type="protein sequence ID" value="QHT19969.1"/>
    <property type="molecule type" value="Genomic_DNA"/>
</dbReference>
<protein>
    <submittedName>
        <fullName evidence="2">Uncharacterized protein</fullName>
    </submittedName>
</protein>
<accession>A0A6C0DVC1</accession>
<evidence type="ECO:0000256" key="1">
    <source>
        <dbReference type="SAM" id="MobiDB-lite"/>
    </source>
</evidence>
<evidence type="ECO:0000313" key="2">
    <source>
        <dbReference type="EMBL" id="QHT19969.1"/>
    </source>
</evidence>
<dbReference type="AlphaFoldDB" id="A0A6C0DVC1"/>
<name>A0A6C0DVC1_9ZZZZ</name>
<reference evidence="2" key="1">
    <citation type="journal article" date="2020" name="Nature">
        <title>Giant virus diversity and host interactions through global metagenomics.</title>
        <authorList>
            <person name="Schulz F."/>
            <person name="Roux S."/>
            <person name="Paez-Espino D."/>
            <person name="Jungbluth S."/>
            <person name="Walsh D.A."/>
            <person name="Denef V.J."/>
            <person name="McMahon K.D."/>
            <person name="Konstantinidis K.T."/>
            <person name="Eloe-Fadrosh E.A."/>
            <person name="Kyrpides N.C."/>
            <person name="Woyke T."/>
        </authorList>
    </citation>
    <scope>NUCLEOTIDE SEQUENCE</scope>
    <source>
        <strain evidence="2">GVMAG-M-3300023174-5</strain>
    </source>
</reference>
<sequence length="51" mass="6293">MDRQEPKTRKEKKGNKYKEPYNNKSLRIQEELRKNKIEKQKTNSTKEEKNK</sequence>
<proteinExistence type="predicted"/>